<comment type="caution">
    <text evidence="2">The sequence shown here is derived from an EMBL/GenBank/DDBJ whole genome shotgun (WGS) entry which is preliminary data.</text>
</comment>
<evidence type="ECO:0000313" key="2">
    <source>
        <dbReference type="EMBL" id="OGE79372.1"/>
    </source>
</evidence>
<dbReference type="STRING" id="1817824.A2751_05470"/>
<dbReference type="Proteomes" id="UP000176864">
    <property type="component" value="Unassembled WGS sequence"/>
</dbReference>
<dbReference type="Pfam" id="PF07963">
    <property type="entry name" value="N_methyl"/>
    <property type="match status" value="1"/>
</dbReference>
<evidence type="ECO:0008006" key="4">
    <source>
        <dbReference type="Google" id="ProtNLM"/>
    </source>
</evidence>
<keyword evidence="1" id="KW-1133">Transmembrane helix</keyword>
<reference evidence="2 3" key="1">
    <citation type="journal article" date="2016" name="Nat. Commun.">
        <title>Thousands of microbial genomes shed light on interconnected biogeochemical processes in an aquifer system.</title>
        <authorList>
            <person name="Anantharaman K."/>
            <person name="Brown C.T."/>
            <person name="Hug L.A."/>
            <person name="Sharon I."/>
            <person name="Castelle C.J."/>
            <person name="Probst A.J."/>
            <person name="Thomas B.C."/>
            <person name="Singh A."/>
            <person name="Wilkins M.J."/>
            <person name="Karaoz U."/>
            <person name="Brodie E.L."/>
            <person name="Williams K.H."/>
            <person name="Hubbard S.S."/>
            <person name="Banfield J.F."/>
        </authorList>
    </citation>
    <scope>NUCLEOTIDE SEQUENCE [LARGE SCALE GENOMIC DNA]</scope>
</reference>
<dbReference type="EMBL" id="MFEK01000004">
    <property type="protein sequence ID" value="OGE79372.1"/>
    <property type="molecule type" value="Genomic_DNA"/>
</dbReference>
<dbReference type="Gene3D" id="3.30.700.10">
    <property type="entry name" value="Glycoprotein, Type 4 Pilin"/>
    <property type="match status" value="1"/>
</dbReference>
<feature type="transmembrane region" description="Helical" evidence="1">
    <location>
        <begin position="21"/>
        <end position="44"/>
    </location>
</feature>
<dbReference type="InterPro" id="IPR045584">
    <property type="entry name" value="Pilin-like"/>
</dbReference>
<accession>A0A1F5NPA8</accession>
<gene>
    <name evidence="2" type="ORF">A2751_05470</name>
</gene>
<dbReference type="AlphaFoldDB" id="A0A1F5NPA8"/>
<organism evidence="2 3">
    <name type="scientific">Candidatus Doudnabacteria bacterium RIFCSPHIGHO2_01_FULL_46_14</name>
    <dbReference type="NCBI Taxonomy" id="1817824"/>
    <lineage>
        <taxon>Bacteria</taxon>
        <taxon>Candidatus Doudnaibacteriota</taxon>
    </lineage>
</organism>
<dbReference type="SUPFAM" id="SSF54523">
    <property type="entry name" value="Pili subunits"/>
    <property type="match status" value="1"/>
</dbReference>
<protein>
    <recommendedName>
        <fullName evidence="4">General secretion pathway GspH domain-containing protein</fullName>
    </recommendedName>
</protein>
<name>A0A1F5NPA8_9BACT</name>
<sequence>MKNKKQKAFTLTTQYRLVCGFTLIEVLLVVVLVGMLAGVGIPIYQALQSRNDLDIASSAVAQNLRRAQILAQAVDGDSAWGTRIQTGGVVVFKGSSFASRDQDYDETFEISSSIVSSGLSEVVFSKLAGFPQTTGTVTLISQASEKKNITINSKGTVSY</sequence>
<dbReference type="InterPro" id="IPR012902">
    <property type="entry name" value="N_methyl_site"/>
</dbReference>
<evidence type="ECO:0000256" key="1">
    <source>
        <dbReference type="SAM" id="Phobius"/>
    </source>
</evidence>
<keyword evidence="1" id="KW-0812">Transmembrane</keyword>
<keyword evidence="1" id="KW-0472">Membrane</keyword>
<dbReference type="NCBIfam" id="TIGR02532">
    <property type="entry name" value="IV_pilin_GFxxxE"/>
    <property type="match status" value="1"/>
</dbReference>
<evidence type="ECO:0000313" key="3">
    <source>
        <dbReference type="Proteomes" id="UP000176864"/>
    </source>
</evidence>
<proteinExistence type="predicted"/>